<dbReference type="GO" id="GO:0000460">
    <property type="term" value="P:maturation of 5.8S rRNA"/>
    <property type="evidence" value="ECO:0007669"/>
    <property type="project" value="TreeGrafter"/>
</dbReference>
<dbReference type="eggNOG" id="KOG4835">
    <property type="taxonomic scope" value="Eukaryota"/>
</dbReference>
<comment type="subcellular location">
    <subcellularLocation>
        <location evidence="7">Cytoplasm</location>
    </subcellularLocation>
    <subcellularLocation>
        <location evidence="7">Nucleus</location>
        <location evidence="7">Nucleolus</location>
    </subcellularLocation>
    <subcellularLocation>
        <location evidence="1 7">Nucleus</location>
    </subcellularLocation>
</comment>
<comment type="similarity">
    <text evidence="2 7">Belongs to the C1D family.</text>
</comment>
<keyword evidence="7" id="KW-0238">DNA-binding</keyword>
<comment type="function">
    <text evidence="7">Plays a role in the recruitment of the exosome to pre-rRNA to mediate the 3'-5' end processing of the 5.8S rRNA.</text>
</comment>
<dbReference type="OrthoDB" id="1421013at2759"/>
<name>B3ML48_DROAN</name>
<dbReference type="InParanoid" id="B3ML48"/>
<dbReference type="OMA" id="KLMSMPR"/>
<evidence type="ECO:0000256" key="4">
    <source>
        <dbReference type="ARBA" id="ARBA00022552"/>
    </source>
</evidence>
<proteinExistence type="inferred from homology"/>
<dbReference type="Proteomes" id="UP000007801">
    <property type="component" value="Unassembled WGS sequence"/>
</dbReference>
<evidence type="ECO:0000256" key="1">
    <source>
        <dbReference type="ARBA" id="ARBA00004123"/>
    </source>
</evidence>
<dbReference type="AlphaFoldDB" id="B3ML48"/>
<dbReference type="PANTHER" id="PTHR15341:SF3">
    <property type="entry name" value="NUCLEAR NUCLEIC ACID-BINDING PROTEIN C1D"/>
    <property type="match status" value="1"/>
</dbReference>
<keyword evidence="9" id="KW-1185">Reference proteome</keyword>
<dbReference type="KEGG" id="dan:6502461"/>
<dbReference type="GeneID" id="6502461"/>
<dbReference type="Pfam" id="PF04000">
    <property type="entry name" value="Sas10_Utp3"/>
    <property type="match status" value="1"/>
</dbReference>
<dbReference type="CTD" id="32558"/>
<keyword evidence="4 7" id="KW-0698">rRNA processing</keyword>
<dbReference type="GO" id="GO:0005737">
    <property type="term" value="C:cytoplasm"/>
    <property type="evidence" value="ECO:0007669"/>
    <property type="project" value="UniProtKB-SubCell"/>
</dbReference>
<dbReference type="FunCoup" id="B3ML48">
    <property type="interactions" value="247"/>
</dbReference>
<reference evidence="8 9" key="1">
    <citation type="journal article" date="2007" name="Nature">
        <title>Evolution of genes and genomes on the Drosophila phylogeny.</title>
        <authorList>
            <consortium name="Drosophila 12 Genomes Consortium"/>
            <person name="Clark A.G."/>
            <person name="Eisen M.B."/>
            <person name="Smith D.R."/>
            <person name="Bergman C.M."/>
            <person name="Oliver B."/>
            <person name="Markow T.A."/>
            <person name="Kaufman T.C."/>
            <person name="Kellis M."/>
            <person name="Gelbart W."/>
            <person name="Iyer V.N."/>
            <person name="Pollard D.A."/>
            <person name="Sackton T.B."/>
            <person name="Larracuente A.M."/>
            <person name="Singh N.D."/>
            <person name="Abad J.P."/>
            <person name="Abt D.N."/>
            <person name="Adryan B."/>
            <person name="Aguade M."/>
            <person name="Akashi H."/>
            <person name="Anderson W.W."/>
            <person name="Aquadro C.F."/>
            <person name="Ardell D.H."/>
            <person name="Arguello R."/>
            <person name="Artieri C.G."/>
            <person name="Barbash D.A."/>
            <person name="Barker D."/>
            <person name="Barsanti P."/>
            <person name="Batterham P."/>
            <person name="Batzoglou S."/>
            <person name="Begun D."/>
            <person name="Bhutkar A."/>
            <person name="Blanco E."/>
            <person name="Bosak S.A."/>
            <person name="Bradley R.K."/>
            <person name="Brand A.D."/>
            <person name="Brent M.R."/>
            <person name="Brooks A.N."/>
            <person name="Brown R.H."/>
            <person name="Butlin R.K."/>
            <person name="Caggese C."/>
            <person name="Calvi B.R."/>
            <person name="Bernardo de Carvalho A."/>
            <person name="Caspi A."/>
            <person name="Castrezana S."/>
            <person name="Celniker S.E."/>
            <person name="Chang J.L."/>
            <person name="Chapple C."/>
            <person name="Chatterji S."/>
            <person name="Chinwalla A."/>
            <person name="Civetta A."/>
            <person name="Clifton S.W."/>
            <person name="Comeron J.M."/>
            <person name="Costello J.C."/>
            <person name="Coyne J.A."/>
            <person name="Daub J."/>
            <person name="David R.G."/>
            <person name="Delcher A.L."/>
            <person name="Delehaunty K."/>
            <person name="Do C.B."/>
            <person name="Ebling H."/>
            <person name="Edwards K."/>
            <person name="Eickbush T."/>
            <person name="Evans J.D."/>
            <person name="Filipski A."/>
            <person name="Findeiss S."/>
            <person name="Freyhult E."/>
            <person name="Fulton L."/>
            <person name="Fulton R."/>
            <person name="Garcia A.C."/>
            <person name="Gardiner A."/>
            <person name="Garfield D.A."/>
            <person name="Garvin B.E."/>
            <person name="Gibson G."/>
            <person name="Gilbert D."/>
            <person name="Gnerre S."/>
            <person name="Godfrey J."/>
            <person name="Good R."/>
            <person name="Gotea V."/>
            <person name="Gravely B."/>
            <person name="Greenberg A.J."/>
            <person name="Griffiths-Jones S."/>
            <person name="Gross S."/>
            <person name="Guigo R."/>
            <person name="Gustafson E.A."/>
            <person name="Haerty W."/>
            <person name="Hahn M.W."/>
            <person name="Halligan D.L."/>
            <person name="Halpern A.L."/>
            <person name="Halter G.M."/>
            <person name="Han M.V."/>
            <person name="Heger A."/>
            <person name="Hillier L."/>
            <person name="Hinrichs A.S."/>
            <person name="Holmes I."/>
            <person name="Hoskins R.A."/>
            <person name="Hubisz M.J."/>
            <person name="Hultmark D."/>
            <person name="Huntley M.A."/>
            <person name="Jaffe D.B."/>
            <person name="Jagadeeshan S."/>
            <person name="Jeck W.R."/>
            <person name="Johnson J."/>
            <person name="Jones C.D."/>
            <person name="Jordan W.C."/>
            <person name="Karpen G.H."/>
            <person name="Kataoka E."/>
            <person name="Keightley P.D."/>
            <person name="Kheradpour P."/>
            <person name="Kirkness E.F."/>
            <person name="Koerich L.B."/>
            <person name="Kristiansen K."/>
            <person name="Kudrna D."/>
            <person name="Kulathinal R.J."/>
            <person name="Kumar S."/>
            <person name="Kwok R."/>
            <person name="Lander E."/>
            <person name="Langley C.H."/>
            <person name="Lapoint R."/>
            <person name="Lazzaro B.P."/>
            <person name="Lee S.J."/>
            <person name="Levesque L."/>
            <person name="Li R."/>
            <person name="Lin C.F."/>
            <person name="Lin M.F."/>
            <person name="Lindblad-Toh K."/>
            <person name="Llopart A."/>
            <person name="Long M."/>
            <person name="Low L."/>
            <person name="Lozovsky E."/>
            <person name="Lu J."/>
            <person name="Luo M."/>
            <person name="Machado C.A."/>
            <person name="Makalowski W."/>
            <person name="Marzo M."/>
            <person name="Matsuda M."/>
            <person name="Matzkin L."/>
            <person name="McAllister B."/>
            <person name="McBride C.S."/>
            <person name="McKernan B."/>
            <person name="McKernan K."/>
            <person name="Mendez-Lago M."/>
            <person name="Minx P."/>
            <person name="Mollenhauer M.U."/>
            <person name="Montooth K."/>
            <person name="Mount S.M."/>
            <person name="Mu X."/>
            <person name="Myers E."/>
            <person name="Negre B."/>
            <person name="Newfeld S."/>
            <person name="Nielsen R."/>
            <person name="Noor M.A."/>
            <person name="O'Grady P."/>
            <person name="Pachter L."/>
            <person name="Papaceit M."/>
            <person name="Parisi M.J."/>
            <person name="Parisi M."/>
            <person name="Parts L."/>
            <person name="Pedersen J.S."/>
            <person name="Pesole G."/>
            <person name="Phillippy A.M."/>
            <person name="Ponting C.P."/>
            <person name="Pop M."/>
            <person name="Porcelli D."/>
            <person name="Powell J.R."/>
            <person name="Prohaska S."/>
            <person name="Pruitt K."/>
            <person name="Puig M."/>
            <person name="Quesneville H."/>
            <person name="Ram K.R."/>
            <person name="Rand D."/>
            <person name="Rasmussen M.D."/>
            <person name="Reed L.K."/>
            <person name="Reenan R."/>
            <person name="Reily A."/>
            <person name="Remington K.A."/>
            <person name="Rieger T.T."/>
            <person name="Ritchie M.G."/>
            <person name="Robin C."/>
            <person name="Rogers Y.H."/>
            <person name="Rohde C."/>
            <person name="Rozas J."/>
            <person name="Rubenfield M.J."/>
            <person name="Ruiz A."/>
            <person name="Russo S."/>
            <person name="Salzberg S.L."/>
            <person name="Sanchez-Gracia A."/>
            <person name="Saranga D.J."/>
            <person name="Sato H."/>
            <person name="Schaeffer S.W."/>
            <person name="Schatz M.C."/>
            <person name="Schlenke T."/>
            <person name="Schwartz R."/>
            <person name="Segarra C."/>
            <person name="Singh R.S."/>
            <person name="Sirot L."/>
            <person name="Sirota M."/>
            <person name="Sisneros N.B."/>
            <person name="Smith C.D."/>
            <person name="Smith T.F."/>
            <person name="Spieth J."/>
            <person name="Stage D.E."/>
            <person name="Stark A."/>
            <person name="Stephan W."/>
            <person name="Strausberg R.L."/>
            <person name="Strempel S."/>
            <person name="Sturgill D."/>
            <person name="Sutton G."/>
            <person name="Sutton G.G."/>
            <person name="Tao W."/>
            <person name="Teichmann S."/>
            <person name="Tobari Y.N."/>
            <person name="Tomimura Y."/>
            <person name="Tsolas J.M."/>
            <person name="Valente V.L."/>
            <person name="Venter E."/>
            <person name="Venter J.C."/>
            <person name="Vicario S."/>
            <person name="Vieira F.G."/>
            <person name="Vilella A.J."/>
            <person name="Villasante A."/>
            <person name="Walenz B."/>
            <person name="Wang J."/>
            <person name="Wasserman M."/>
            <person name="Watts T."/>
            <person name="Wilson D."/>
            <person name="Wilson R.K."/>
            <person name="Wing R.A."/>
            <person name="Wolfner M.F."/>
            <person name="Wong A."/>
            <person name="Wong G.K."/>
            <person name="Wu C.I."/>
            <person name="Wu G."/>
            <person name="Yamamoto D."/>
            <person name="Yang H.P."/>
            <person name="Yang S.P."/>
            <person name="Yorke J.A."/>
            <person name="Yoshida K."/>
            <person name="Zdobnov E."/>
            <person name="Zhang P."/>
            <person name="Zhang Y."/>
            <person name="Zimin A.V."/>
            <person name="Baldwin J."/>
            <person name="Abdouelleil A."/>
            <person name="Abdulkadir J."/>
            <person name="Abebe A."/>
            <person name="Abera B."/>
            <person name="Abreu J."/>
            <person name="Acer S.C."/>
            <person name="Aftuck L."/>
            <person name="Alexander A."/>
            <person name="An P."/>
            <person name="Anderson E."/>
            <person name="Anderson S."/>
            <person name="Arachi H."/>
            <person name="Azer M."/>
            <person name="Bachantsang P."/>
            <person name="Barry A."/>
            <person name="Bayul T."/>
            <person name="Berlin A."/>
            <person name="Bessette D."/>
            <person name="Bloom T."/>
            <person name="Blye J."/>
            <person name="Boguslavskiy L."/>
            <person name="Bonnet C."/>
            <person name="Boukhgalter B."/>
            <person name="Bourzgui I."/>
            <person name="Brown A."/>
            <person name="Cahill P."/>
            <person name="Channer S."/>
            <person name="Cheshatsang Y."/>
            <person name="Chuda L."/>
            <person name="Citroen M."/>
            <person name="Collymore A."/>
            <person name="Cooke P."/>
            <person name="Costello M."/>
            <person name="D'Aco K."/>
            <person name="Daza R."/>
            <person name="De Haan G."/>
            <person name="DeGray S."/>
            <person name="DeMaso C."/>
            <person name="Dhargay N."/>
            <person name="Dooley K."/>
            <person name="Dooley E."/>
            <person name="Doricent M."/>
            <person name="Dorje P."/>
            <person name="Dorjee K."/>
            <person name="Dupes A."/>
            <person name="Elong R."/>
            <person name="Falk J."/>
            <person name="Farina A."/>
            <person name="Faro S."/>
            <person name="Ferguson D."/>
            <person name="Fisher S."/>
            <person name="Foley C.D."/>
            <person name="Franke A."/>
            <person name="Friedrich D."/>
            <person name="Gadbois L."/>
            <person name="Gearin G."/>
            <person name="Gearin C.R."/>
            <person name="Giannoukos G."/>
            <person name="Goode T."/>
            <person name="Graham J."/>
            <person name="Grandbois E."/>
            <person name="Grewal S."/>
            <person name="Gyaltsen K."/>
            <person name="Hafez N."/>
            <person name="Hagos B."/>
            <person name="Hall J."/>
            <person name="Henson C."/>
            <person name="Hollinger A."/>
            <person name="Honan T."/>
            <person name="Huard M.D."/>
            <person name="Hughes L."/>
            <person name="Hurhula B."/>
            <person name="Husby M.E."/>
            <person name="Kamat A."/>
            <person name="Kanga B."/>
            <person name="Kashin S."/>
            <person name="Khazanovich D."/>
            <person name="Kisner P."/>
            <person name="Lance K."/>
            <person name="Lara M."/>
            <person name="Lee W."/>
            <person name="Lennon N."/>
            <person name="Letendre F."/>
            <person name="LeVine R."/>
            <person name="Lipovsky A."/>
            <person name="Liu X."/>
            <person name="Liu J."/>
            <person name="Liu S."/>
            <person name="Lokyitsang T."/>
            <person name="Lokyitsang Y."/>
            <person name="Lubonja R."/>
            <person name="Lui A."/>
            <person name="MacDonald P."/>
            <person name="Magnisalis V."/>
            <person name="Maru K."/>
            <person name="Matthews C."/>
            <person name="McCusker W."/>
            <person name="McDonough S."/>
            <person name="Mehta T."/>
            <person name="Meldrim J."/>
            <person name="Meneus L."/>
            <person name="Mihai O."/>
            <person name="Mihalev A."/>
            <person name="Mihova T."/>
            <person name="Mittelman R."/>
            <person name="Mlenga V."/>
            <person name="Montmayeur A."/>
            <person name="Mulrain L."/>
            <person name="Navidi A."/>
            <person name="Naylor J."/>
            <person name="Negash T."/>
            <person name="Nguyen T."/>
            <person name="Nguyen N."/>
            <person name="Nicol R."/>
            <person name="Norbu C."/>
            <person name="Norbu N."/>
            <person name="Novod N."/>
            <person name="O'Neill B."/>
            <person name="Osman S."/>
            <person name="Markiewicz E."/>
            <person name="Oyono O.L."/>
            <person name="Patti C."/>
            <person name="Phunkhang P."/>
            <person name="Pierre F."/>
            <person name="Priest M."/>
            <person name="Raghuraman S."/>
            <person name="Rege F."/>
            <person name="Reyes R."/>
            <person name="Rise C."/>
            <person name="Rogov P."/>
            <person name="Ross K."/>
            <person name="Ryan E."/>
            <person name="Settipalli S."/>
            <person name="Shea T."/>
            <person name="Sherpa N."/>
            <person name="Shi L."/>
            <person name="Shih D."/>
            <person name="Sparrow T."/>
            <person name="Spaulding J."/>
            <person name="Stalker J."/>
            <person name="Stange-Thomann N."/>
            <person name="Stavropoulos S."/>
            <person name="Stone C."/>
            <person name="Strader C."/>
            <person name="Tesfaye S."/>
            <person name="Thomson T."/>
            <person name="Thoulutsang Y."/>
            <person name="Thoulutsang D."/>
            <person name="Topham K."/>
            <person name="Topping I."/>
            <person name="Tsamla T."/>
            <person name="Vassiliev H."/>
            <person name="Vo A."/>
            <person name="Wangchuk T."/>
            <person name="Wangdi T."/>
            <person name="Weiand M."/>
            <person name="Wilkinson J."/>
            <person name="Wilson A."/>
            <person name="Yadav S."/>
            <person name="Young G."/>
            <person name="Yu Q."/>
            <person name="Zembek L."/>
            <person name="Zhong D."/>
            <person name="Zimmer A."/>
            <person name="Zwirko Z."/>
            <person name="Jaffe D.B."/>
            <person name="Alvarez P."/>
            <person name="Brockman W."/>
            <person name="Butler J."/>
            <person name="Chin C."/>
            <person name="Gnerre S."/>
            <person name="Grabherr M."/>
            <person name="Kleber M."/>
            <person name="Mauceli E."/>
            <person name="MacCallum I."/>
        </authorList>
    </citation>
    <scope>NUCLEOTIDE SEQUENCE [LARGE SCALE GENOMIC DNA]</scope>
    <source>
        <strain evidence="9">Tucson 14024-0371.13</strain>
    </source>
</reference>
<evidence type="ECO:0000256" key="7">
    <source>
        <dbReference type="RuleBase" id="RU368003"/>
    </source>
</evidence>
<evidence type="ECO:0000256" key="6">
    <source>
        <dbReference type="ARBA" id="ARBA00023242"/>
    </source>
</evidence>
<dbReference type="GO" id="GO:0003723">
    <property type="term" value="F:RNA binding"/>
    <property type="evidence" value="ECO:0007669"/>
    <property type="project" value="UniProtKB-UniRule"/>
</dbReference>
<dbReference type="InterPro" id="IPR011082">
    <property type="entry name" value="Exosome-assoc_fac/DNA_repair"/>
</dbReference>
<keyword evidence="6 7" id="KW-0539">Nucleus</keyword>
<dbReference type="GO" id="GO:0000178">
    <property type="term" value="C:exosome (RNase complex)"/>
    <property type="evidence" value="ECO:0007669"/>
    <property type="project" value="TreeGrafter"/>
</dbReference>
<protein>
    <recommendedName>
        <fullName evidence="3 7">Nuclear nucleic acid-binding protein C1D</fullName>
    </recommendedName>
</protein>
<comment type="subunit">
    <text evidence="7">Monomer and homodimer.</text>
</comment>
<gene>
    <name evidence="8" type="primary">Dana\GF19713</name>
    <name evidence="8" type="synonym">dana_GLEANR_22118</name>
    <name evidence="8" type="ORF">GF19713</name>
</gene>
<dbReference type="STRING" id="7217.B3ML48"/>
<evidence type="ECO:0000256" key="2">
    <source>
        <dbReference type="ARBA" id="ARBA00009154"/>
    </source>
</evidence>
<dbReference type="HOGENOM" id="CLU_1671173_0_0_1"/>
<dbReference type="PhylomeDB" id="B3ML48"/>
<dbReference type="GO" id="GO:0010468">
    <property type="term" value="P:regulation of gene expression"/>
    <property type="evidence" value="ECO:0007669"/>
    <property type="project" value="TreeGrafter"/>
</dbReference>
<evidence type="ECO:0000256" key="3">
    <source>
        <dbReference type="ARBA" id="ARBA00015212"/>
    </source>
</evidence>
<evidence type="ECO:0000313" key="8">
    <source>
        <dbReference type="EMBL" id="EDV31666.1"/>
    </source>
</evidence>
<dbReference type="GO" id="GO:0005730">
    <property type="term" value="C:nucleolus"/>
    <property type="evidence" value="ECO:0007669"/>
    <property type="project" value="UniProtKB-SubCell"/>
</dbReference>
<keyword evidence="5 7" id="KW-0694">RNA-binding</keyword>
<dbReference type="PANTHER" id="PTHR15341">
    <property type="entry name" value="SUN-COR STEROID HORMONE RECEPTOR CO-REPRESSOR"/>
    <property type="match status" value="1"/>
</dbReference>
<evidence type="ECO:0000313" key="9">
    <source>
        <dbReference type="Proteomes" id="UP000007801"/>
    </source>
</evidence>
<sequence length="154" mass="17383">MSTSYFKDANLQNDTKLEGMVKDLHTCIETLEADIKKALVAQKSRHLTTNDKIKLDSYLAYLCSTLFWIQLKLQGEDVSKHGVLHDLSRAREIMARDKEIDASLAAPRLNMPATKRFIAAGMHTRFVDNDGHLEAVPFKKDHKRSSVGNGQSNR</sequence>
<accession>B3ML48</accession>
<keyword evidence="7" id="KW-0963">Cytoplasm</keyword>
<evidence type="ECO:0000256" key="5">
    <source>
        <dbReference type="ARBA" id="ARBA00022884"/>
    </source>
</evidence>
<organism evidence="8 9">
    <name type="scientific">Drosophila ananassae</name>
    <name type="common">Fruit fly</name>
    <dbReference type="NCBI Taxonomy" id="7217"/>
    <lineage>
        <taxon>Eukaryota</taxon>
        <taxon>Metazoa</taxon>
        <taxon>Ecdysozoa</taxon>
        <taxon>Arthropoda</taxon>
        <taxon>Hexapoda</taxon>
        <taxon>Insecta</taxon>
        <taxon>Pterygota</taxon>
        <taxon>Neoptera</taxon>
        <taxon>Endopterygota</taxon>
        <taxon>Diptera</taxon>
        <taxon>Brachycera</taxon>
        <taxon>Muscomorpha</taxon>
        <taxon>Ephydroidea</taxon>
        <taxon>Drosophilidae</taxon>
        <taxon>Drosophila</taxon>
        <taxon>Sophophora</taxon>
    </lineage>
</organism>
<dbReference type="InterPro" id="IPR007146">
    <property type="entry name" value="Sas10/Utp3/C1D"/>
</dbReference>
<dbReference type="GO" id="GO:0003677">
    <property type="term" value="F:DNA binding"/>
    <property type="evidence" value="ECO:0007669"/>
    <property type="project" value="UniProtKB-KW"/>
</dbReference>
<dbReference type="EMBL" id="CH902620">
    <property type="protein sequence ID" value="EDV31666.1"/>
    <property type="molecule type" value="Genomic_DNA"/>
</dbReference>